<evidence type="ECO:0000256" key="1">
    <source>
        <dbReference type="SAM" id="MobiDB-lite"/>
    </source>
</evidence>
<dbReference type="InterPro" id="IPR046368">
    <property type="entry name" value="Tag1"/>
</dbReference>
<dbReference type="Pfam" id="PF26150">
    <property type="entry name" value="LEA-2_4"/>
    <property type="match status" value="1"/>
</dbReference>
<dbReference type="PANTHER" id="PTHR35895">
    <property type="entry name" value="CHROMOSOME 16, WHOLE GENOME SHOTGUN SEQUENCE"/>
    <property type="match status" value="1"/>
</dbReference>
<feature type="domain" description="Tag1-like fifth Ig-like" evidence="5">
    <location>
        <begin position="755"/>
        <end position="857"/>
    </location>
</feature>
<dbReference type="Gene3D" id="2.60.40.1820">
    <property type="match status" value="1"/>
</dbReference>
<dbReference type="Proteomes" id="UP001148312">
    <property type="component" value="Unassembled WGS sequence"/>
</dbReference>
<evidence type="ECO:0000313" key="7">
    <source>
        <dbReference type="Proteomes" id="UP001148312"/>
    </source>
</evidence>
<evidence type="ECO:0000259" key="4">
    <source>
        <dbReference type="Pfam" id="PF26150"/>
    </source>
</evidence>
<dbReference type="Pfam" id="PF22786">
    <property type="entry name" value="Tag1_C"/>
    <property type="match status" value="1"/>
</dbReference>
<feature type="transmembrane region" description="Helical" evidence="2">
    <location>
        <begin position="84"/>
        <end position="103"/>
    </location>
</feature>
<dbReference type="InterPro" id="IPR055011">
    <property type="entry name" value="Tag1_C"/>
</dbReference>
<comment type="caution">
    <text evidence="6">The sequence shown here is derived from an EMBL/GenBank/DDBJ whole genome shotgun (WGS) entry which is preliminary data.</text>
</comment>
<accession>A0A9X0BUM1</accession>
<reference evidence="6" key="2">
    <citation type="journal article" date="2023" name="IMA Fungus">
        <title>Comparative genomic study of the Penicillium genus elucidates a diverse pangenome and 15 lateral gene transfer events.</title>
        <authorList>
            <person name="Petersen C."/>
            <person name="Sorensen T."/>
            <person name="Nielsen M.R."/>
            <person name="Sondergaard T.E."/>
            <person name="Sorensen J.L."/>
            <person name="Fitzpatrick D.A."/>
            <person name="Frisvad J.C."/>
            <person name="Nielsen K.L."/>
        </authorList>
    </citation>
    <scope>NUCLEOTIDE SEQUENCE</scope>
    <source>
        <strain evidence="6">IBT 30728</strain>
    </source>
</reference>
<dbReference type="AlphaFoldDB" id="A0A9X0BUM1"/>
<proteinExistence type="predicted"/>
<keyword evidence="7" id="KW-1185">Reference proteome</keyword>
<sequence>MAEEESRPLLDGEEVRPSSPGPSDTTIRPSQPRRSFELSSESTPLLHRHDDDLPNYGTEGQASGSDFIDEDVPKKRSQVRWPTVISLTVLTTAVLAILIFAFATPAIVKEYAQQAAVFKPTALSVDSTTPDGVRARVQGEFVMDASRVKKKSMRDIGRFVTWIAHEAESGESDVKVYIPEYGNILVGNARLPSIKVNIRNGHKSHVDFMADLTAGDVKGLHNVARDWIDGRLGSLSVRGKATVHPRSGIIGLGAQTLTDTVTFNDSDLPPLPKVDVTKLDVRDTANGALAVDVSASANIKSPVALMIPALEFSIFVPNCSPGDPYILVADSRTNAINVRPGVPTVISAQGLVKQLPDELTTACPSGDGSPLDVLVSNYMQGRPSTIYVRGADSPSSDTPTWIADILRSVTVPLPFEGDPLDDMMKNFTMSETRFSLPNPFAEPGSPDAQPTVSSLVKVLIGLPDHVNITVDIPSVRAHTNVFYHGKQLGTMNLDKWQDAKSTRVELEDGSAAMLVEFSIKDAPLQVKDNDLLAQIVQQMLFGKKGVILHVTATVDAKVATGLGQFAIHGIPGEGDVPVNIPAGRSIGHLNPTVASMKLGDTTKTSLAVNVLVNVTNPTNHSATIPFFDVKMLYNNTAIGRLIVQNTSIVSGNNTNIPVQMLWAPFDESGSVGVKAGRKFVSSYISGANMTLQIQTHEGTFPTLPGLGKALSTIPFDVPVPHMSIPRAPGDDGDKDGKPPKFIQDATHNANSFNVSSYKLHFFSSTVEFTVYSPMADTSITVTSMDSTAFYEDEPLGRIEYDEAFDVPPGTSQSPRLPVQIDLGGVGYDALRKALGQQLLLDAVAEVGMRVKNYEDVVHYQAKGIEAKVKI</sequence>
<feature type="region of interest" description="Disordered" evidence="1">
    <location>
        <begin position="1"/>
        <end position="69"/>
    </location>
</feature>
<feature type="domain" description="Tag1-like fourth Ig-like" evidence="4">
    <location>
        <begin position="590"/>
        <end position="706"/>
    </location>
</feature>
<evidence type="ECO:0000256" key="2">
    <source>
        <dbReference type="SAM" id="Phobius"/>
    </source>
</evidence>
<evidence type="ECO:0000259" key="5">
    <source>
        <dbReference type="Pfam" id="PF26153"/>
    </source>
</evidence>
<evidence type="ECO:0000259" key="3">
    <source>
        <dbReference type="Pfam" id="PF22786"/>
    </source>
</evidence>
<dbReference type="EMBL" id="JAPWDQ010000005">
    <property type="protein sequence ID" value="KAJ5485011.1"/>
    <property type="molecule type" value="Genomic_DNA"/>
</dbReference>
<dbReference type="GeneID" id="81624850"/>
<feature type="domain" description="Tag1 C-terminal" evidence="3">
    <location>
        <begin position="467"/>
        <end position="579"/>
    </location>
</feature>
<reference evidence="6" key="1">
    <citation type="submission" date="2022-12" db="EMBL/GenBank/DDBJ databases">
        <authorList>
            <person name="Petersen C."/>
        </authorList>
    </citation>
    <scope>NUCLEOTIDE SEQUENCE</scope>
    <source>
        <strain evidence="6">IBT 30728</strain>
    </source>
</reference>
<evidence type="ECO:0000313" key="6">
    <source>
        <dbReference type="EMBL" id="KAJ5485011.1"/>
    </source>
</evidence>
<feature type="compositionally biased region" description="Basic and acidic residues" evidence="1">
    <location>
        <begin position="1"/>
        <end position="16"/>
    </location>
</feature>
<dbReference type="Pfam" id="PF26174">
    <property type="entry name" value="LEA-2_1"/>
    <property type="match status" value="1"/>
</dbReference>
<feature type="compositionally biased region" description="Polar residues" evidence="1">
    <location>
        <begin position="21"/>
        <end position="43"/>
    </location>
</feature>
<dbReference type="InterPro" id="IPR059065">
    <property type="entry name" value="Ig_Tag1-like_4th"/>
</dbReference>
<gene>
    <name evidence="6" type="ORF">N7539_004999</name>
</gene>
<name>A0A9X0BUM1_9EURO</name>
<dbReference type="PANTHER" id="PTHR35895:SF3">
    <property type="entry name" value="PRE-RRNA PROCESSING PROTEIN"/>
    <property type="match status" value="1"/>
</dbReference>
<protein>
    <recommendedName>
        <fullName evidence="8">Pre-rRNA processing protein</fullName>
    </recommendedName>
</protein>
<keyword evidence="2" id="KW-0472">Membrane</keyword>
<dbReference type="InterPro" id="IPR059066">
    <property type="entry name" value="Ig_Tag1-like_5th"/>
</dbReference>
<evidence type="ECO:0008006" key="8">
    <source>
        <dbReference type="Google" id="ProtNLM"/>
    </source>
</evidence>
<keyword evidence="2" id="KW-1133">Transmembrane helix</keyword>
<dbReference type="GO" id="GO:0000329">
    <property type="term" value="C:fungal-type vacuole membrane"/>
    <property type="evidence" value="ECO:0007669"/>
    <property type="project" value="InterPro"/>
</dbReference>
<dbReference type="Pfam" id="PF26153">
    <property type="entry name" value="LEA-2L_5"/>
    <property type="match status" value="1"/>
</dbReference>
<keyword evidence="2" id="KW-0812">Transmembrane</keyword>
<organism evidence="6 7">
    <name type="scientific">Penicillium diatomitis</name>
    <dbReference type="NCBI Taxonomy" id="2819901"/>
    <lineage>
        <taxon>Eukaryota</taxon>
        <taxon>Fungi</taxon>
        <taxon>Dikarya</taxon>
        <taxon>Ascomycota</taxon>
        <taxon>Pezizomycotina</taxon>
        <taxon>Eurotiomycetes</taxon>
        <taxon>Eurotiomycetidae</taxon>
        <taxon>Eurotiales</taxon>
        <taxon>Aspergillaceae</taxon>
        <taxon>Penicillium</taxon>
    </lineage>
</organism>
<dbReference type="RefSeq" id="XP_056789795.1">
    <property type="nucleotide sequence ID" value="XM_056934601.1"/>
</dbReference>